<dbReference type="FunFam" id="1.10.10.10:FF:000001">
    <property type="entry name" value="LysR family transcriptional regulator"/>
    <property type="match status" value="1"/>
</dbReference>
<evidence type="ECO:0000313" key="8">
    <source>
        <dbReference type="Proteomes" id="UP000705379"/>
    </source>
</evidence>
<reference evidence="7" key="2">
    <citation type="journal article" date="2021" name="Microorganisms">
        <title>Bacterial Dimethylsulfoniopropionate Biosynthesis in the East China Sea.</title>
        <authorList>
            <person name="Liu J."/>
            <person name="Zhang Y."/>
            <person name="Liu J."/>
            <person name="Zhong H."/>
            <person name="Williams B.T."/>
            <person name="Zheng Y."/>
            <person name="Curson A.R.J."/>
            <person name="Sun C."/>
            <person name="Sun H."/>
            <person name="Song D."/>
            <person name="Wagner Mackenzie B."/>
            <person name="Bermejo Martinez A."/>
            <person name="Todd J.D."/>
            <person name="Zhang X.H."/>
        </authorList>
    </citation>
    <scope>NUCLEOTIDE SEQUENCE</scope>
    <source>
        <strain evidence="7">AESS21</strain>
    </source>
</reference>
<keyword evidence="3" id="KW-0238">DNA-binding</keyword>
<dbReference type="InterPro" id="IPR005119">
    <property type="entry name" value="LysR_subst-bd"/>
</dbReference>
<gene>
    <name evidence="7" type="ORF">DYI23_09265</name>
</gene>
<sequence length="303" mass="33443">MISLRQLRYLEALARHLHFRKAADAVSVSQPALSMQIKDLEAELGVKLVERQPNSVRLTREGEEIAARARKILTDVRDLTDYARQMSQPLAGPLRLGIIPSIAPYLLPRILPALSLSHPDLKLTIRETLTDPMTQELLTGDLDAIVVALPVLHPALVSEPLFTDRFLLARKAGSSHDAATCVSARDLESENMLLLEEGHCLRDQALNYCQNLPAPGKNALGATSLSTVMQMVAAGYGVTLLPEICAEVEVRDERVVLQRFESPQPARTVGLVWRKSSPRKEDFETLLETLRTTVSEAGCQLES</sequence>
<organism evidence="7 8">
    <name type="scientific">Roseibium polysiphoniae</name>
    <dbReference type="NCBI Taxonomy" id="2571221"/>
    <lineage>
        <taxon>Bacteria</taxon>
        <taxon>Pseudomonadati</taxon>
        <taxon>Pseudomonadota</taxon>
        <taxon>Alphaproteobacteria</taxon>
        <taxon>Hyphomicrobiales</taxon>
        <taxon>Stappiaceae</taxon>
        <taxon>Roseibium</taxon>
    </lineage>
</organism>
<dbReference type="PANTHER" id="PTHR30346">
    <property type="entry name" value="TRANSCRIPTIONAL DUAL REGULATOR HCAR-RELATED"/>
    <property type="match status" value="1"/>
</dbReference>
<dbReference type="AlphaFoldDB" id="A0A944CD58"/>
<evidence type="ECO:0000256" key="4">
    <source>
        <dbReference type="ARBA" id="ARBA00023159"/>
    </source>
</evidence>
<dbReference type="Pfam" id="PF00126">
    <property type="entry name" value="HTH_1"/>
    <property type="match status" value="1"/>
</dbReference>
<dbReference type="PROSITE" id="PS50931">
    <property type="entry name" value="HTH_LYSR"/>
    <property type="match status" value="1"/>
</dbReference>
<protein>
    <submittedName>
        <fullName evidence="7">Hydrogen peroxide-inducible genes activator</fullName>
    </submittedName>
</protein>
<dbReference type="SUPFAM" id="SSF46785">
    <property type="entry name" value="Winged helix' DNA-binding domain"/>
    <property type="match status" value="1"/>
</dbReference>
<evidence type="ECO:0000256" key="3">
    <source>
        <dbReference type="ARBA" id="ARBA00023125"/>
    </source>
</evidence>
<comment type="similarity">
    <text evidence="1">Belongs to the LysR transcriptional regulatory family.</text>
</comment>
<accession>A0A944CD58</accession>
<dbReference type="SUPFAM" id="SSF53850">
    <property type="entry name" value="Periplasmic binding protein-like II"/>
    <property type="match status" value="1"/>
</dbReference>
<dbReference type="Pfam" id="PF03466">
    <property type="entry name" value="LysR_substrate"/>
    <property type="match status" value="1"/>
</dbReference>
<dbReference type="PRINTS" id="PR00039">
    <property type="entry name" value="HTHLYSR"/>
</dbReference>
<proteinExistence type="inferred from homology"/>
<evidence type="ECO:0000313" key="7">
    <source>
        <dbReference type="EMBL" id="MBS8260404.1"/>
    </source>
</evidence>
<keyword evidence="4" id="KW-0010">Activator</keyword>
<feature type="domain" description="HTH lysR-type" evidence="6">
    <location>
        <begin position="2"/>
        <end position="59"/>
    </location>
</feature>
<evidence type="ECO:0000256" key="1">
    <source>
        <dbReference type="ARBA" id="ARBA00009437"/>
    </source>
</evidence>
<evidence type="ECO:0000256" key="5">
    <source>
        <dbReference type="ARBA" id="ARBA00023163"/>
    </source>
</evidence>
<dbReference type="PANTHER" id="PTHR30346:SF26">
    <property type="entry name" value="HYDROGEN PEROXIDE-INDUCIBLE GENES ACTIVATOR"/>
    <property type="match status" value="1"/>
</dbReference>
<name>A0A944CD58_9HYPH</name>
<dbReference type="CDD" id="cd08411">
    <property type="entry name" value="PBP2_OxyR"/>
    <property type="match status" value="1"/>
</dbReference>
<dbReference type="RefSeq" id="WP_213215950.1">
    <property type="nucleotide sequence ID" value="NZ_QTKU01000002.1"/>
</dbReference>
<dbReference type="GO" id="GO:0003700">
    <property type="term" value="F:DNA-binding transcription factor activity"/>
    <property type="evidence" value="ECO:0007669"/>
    <property type="project" value="InterPro"/>
</dbReference>
<dbReference type="InterPro" id="IPR036388">
    <property type="entry name" value="WH-like_DNA-bd_sf"/>
</dbReference>
<comment type="caution">
    <text evidence="7">The sequence shown here is derived from an EMBL/GenBank/DDBJ whole genome shotgun (WGS) entry which is preliminary data.</text>
</comment>
<evidence type="ECO:0000256" key="2">
    <source>
        <dbReference type="ARBA" id="ARBA00023015"/>
    </source>
</evidence>
<reference evidence="7" key="1">
    <citation type="submission" date="2018-08" db="EMBL/GenBank/DDBJ databases">
        <authorList>
            <person name="Jin W."/>
            <person name="Wang H."/>
            <person name="Yang Y."/>
            <person name="Li M."/>
            <person name="Liu J."/>
        </authorList>
    </citation>
    <scope>NUCLEOTIDE SEQUENCE</scope>
    <source>
        <strain evidence="7">AESS21</strain>
    </source>
</reference>
<dbReference type="Proteomes" id="UP000705379">
    <property type="component" value="Unassembled WGS sequence"/>
</dbReference>
<dbReference type="InterPro" id="IPR036390">
    <property type="entry name" value="WH_DNA-bd_sf"/>
</dbReference>
<dbReference type="InterPro" id="IPR000847">
    <property type="entry name" value="LysR_HTH_N"/>
</dbReference>
<keyword evidence="2" id="KW-0805">Transcription regulation</keyword>
<dbReference type="GO" id="GO:0032993">
    <property type="term" value="C:protein-DNA complex"/>
    <property type="evidence" value="ECO:0007669"/>
    <property type="project" value="TreeGrafter"/>
</dbReference>
<evidence type="ECO:0000259" key="6">
    <source>
        <dbReference type="PROSITE" id="PS50931"/>
    </source>
</evidence>
<dbReference type="EMBL" id="QTKU01000002">
    <property type="protein sequence ID" value="MBS8260404.1"/>
    <property type="molecule type" value="Genomic_DNA"/>
</dbReference>
<dbReference type="Gene3D" id="1.10.10.10">
    <property type="entry name" value="Winged helix-like DNA-binding domain superfamily/Winged helix DNA-binding domain"/>
    <property type="match status" value="1"/>
</dbReference>
<dbReference type="Gene3D" id="3.40.190.10">
    <property type="entry name" value="Periplasmic binding protein-like II"/>
    <property type="match status" value="2"/>
</dbReference>
<dbReference type="GO" id="GO:0003677">
    <property type="term" value="F:DNA binding"/>
    <property type="evidence" value="ECO:0007669"/>
    <property type="project" value="UniProtKB-KW"/>
</dbReference>
<keyword evidence="5" id="KW-0804">Transcription</keyword>